<dbReference type="EMBL" id="LRGB01003306">
    <property type="protein sequence ID" value="KZS03334.1"/>
    <property type="molecule type" value="Genomic_DNA"/>
</dbReference>
<dbReference type="Pfam" id="PF13837">
    <property type="entry name" value="Myb_DNA-bind_4"/>
    <property type="match status" value="1"/>
</dbReference>
<dbReference type="InterPro" id="IPR044822">
    <property type="entry name" value="Myb_DNA-bind_4"/>
</dbReference>
<dbReference type="PANTHER" id="PTHR33273">
    <property type="entry name" value="DOMAIN-CONTAINING PROTEIN, PUTATIVE-RELATED"/>
    <property type="match status" value="1"/>
</dbReference>
<dbReference type="Gene3D" id="3.60.10.10">
    <property type="entry name" value="Endonuclease/exonuclease/phosphatase"/>
    <property type="match status" value="1"/>
</dbReference>
<dbReference type="SUPFAM" id="SSF56219">
    <property type="entry name" value="DNase I-like"/>
    <property type="match status" value="1"/>
</dbReference>
<reference evidence="3 4" key="1">
    <citation type="submission" date="2016-03" db="EMBL/GenBank/DDBJ databases">
        <title>EvidentialGene: Evidence-directed Construction of Genes on Genomes.</title>
        <authorList>
            <person name="Gilbert D.G."/>
            <person name="Choi J.-H."/>
            <person name="Mockaitis K."/>
            <person name="Colbourne J."/>
            <person name="Pfrender M."/>
        </authorList>
    </citation>
    <scope>NUCLEOTIDE SEQUENCE [LARGE SCALE GENOMIC DNA]</scope>
    <source>
        <strain evidence="3 4">Xinb3</strain>
        <tissue evidence="3">Complete organism</tissue>
    </source>
</reference>
<dbReference type="GO" id="GO:0003824">
    <property type="term" value="F:catalytic activity"/>
    <property type="evidence" value="ECO:0007669"/>
    <property type="project" value="InterPro"/>
</dbReference>
<feature type="domain" description="Myb/SANT-like DNA-binding" evidence="1">
    <location>
        <begin position="34"/>
        <end position="101"/>
    </location>
</feature>
<evidence type="ECO:0000313" key="4">
    <source>
        <dbReference type="Proteomes" id="UP000076858"/>
    </source>
</evidence>
<evidence type="ECO:0000259" key="2">
    <source>
        <dbReference type="Pfam" id="PF14529"/>
    </source>
</evidence>
<comment type="caution">
    <text evidence="3">The sequence shown here is derived from an EMBL/GenBank/DDBJ whole genome shotgun (WGS) entry which is preliminary data.</text>
</comment>
<dbReference type="STRING" id="35525.A0A164KK47"/>
<protein>
    <submittedName>
        <fullName evidence="3">Uncharacterized protein</fullName>
    </submittedName>
</protein>
<dbReference type="OrthoDB" id="6372692at2759"/>
<dbReference type="Proteomes" id="UP000076858">
    <property type="component" value="Unassembled WGS sequence"/>
</dbReference>
<dbReference type="InterPro" id="IPR005135">
    <property type="entry name" value="Endo/exonuclease/phosphatase"/>
</dbReference>
<dbReference type="InterPro" id="IPR036691">
    <property type="entry name" value="Endo/exonu/phosph_ase_sf"/>
</dbReference>
<dbReference type="Pfam" id="PF14529">
    <property type="entry name" value="Exo_endo_phos_2"/>
    <property type="match status" value="1"/>
</dbReference>
<evidence type="ECO:0000313" key="3">
    <source>
        <dbReference type="EMBL" id="KZS03334.1"/>
    </source>
</evidence>
<keyword evidence="4" id="KW-1185">Reference proteome</keyword>
<dbReference type="PANTHER" id="PTHR33273:SF4">
    <property type="entry name" value="ENDONUCLEASE_EXONUCLEASE_PHOSPHATASE DOMAIN-CONTAINING PROTEIN"/>
    <property type="match status" value="1"/>
</dbReference>
<sequence>MKMEIESSILPDNSALKECWNGGKRTSQLNIGMEATELLLNLLKEKWSLLIEDRTNKKQIWNDIATGLSKQGFLVRGEDKGATCRTKWENLRKYYRTYVSKFNQNTDIIEAIGVKTKCTNKKSITFTSVYIPKAYCEVEEIESLISEPNAYVTGGDFNGHHSMWETNTRENKAGRSIHEAPLNTHSACRLPNNTRGHGTRVVPATGRETILDLTITSPRIANSSTIALGLHLGSDNLLIITTINAAPNRETGQKWEEWNGNIDASLKNKNLKQIMDPEQAMEIFSEILEGTNEKNFKKSGTHKPIYTEPDRPWWDENCQILVELARKAFNTWKKALLSMEIRDAWKKVKAKKKKGIITAKKEAWMAFITVGPRDQPKMWSFVKCMLEKGCNLSPDSTEIRISEKLTDDPREKAELFLEIFRKIHTTGR</sequence>
<organism evidence="3 4">
    <name type="scientific">Daphnia magna</name>
    <dbReference type="NCBI Taxonomy" id="35525"/>
    <lineage>
        <taxon>Eukaryota</taxon>
        <taxon>Metazoa</taxon>
        <taxon>Ecdysozoa</taxon>
        <taxon>Arthropoda</taxon>
        <taxon>Crustacea</taxon>
        <taxon>Branchiopoda</taxon>
        <taxon>Diplostraca</taxon>
        <taxon>Cladocera</taxon>
        <taxon>Anomopoda</taxon>
        <taxon>Daphniidae</taxon>
        <taxon>Daphnia</taxon>
    </lineage>
</organism>
<dbReference type="AlphaFoldDB" id="A0A164KK47"/>
<accession>A0A164KK47</accession>
<gene>
    <name evidence="3" type="ORF">APZ42_033967</name>
</gene>
<proteinExistence type="predicted"/>
<name>A0A164KK47_9CRUS</name>
<evidence type="ECO:0000259" key="1">
    <source>
        <dbReference type="Pfam" id="PF13837"/>
    </source>
</evidence>
<feature type="domain" description="Endonuclease/exonuclease/phosphatase" evidence="2">
    <location>
        <begin position="124"/>
        <end position="236"/>
    </location>
</feature>